<accession>A0A0G0HQY0</accession>
<dbReference type="Pfam" id="PF00750">
    <property type="entry name" value="tRNA-synt_1d"/>
    <property type="match status" value="1"/>
</dbReference>
<evidence type="ECO:0000256" key="12">
    <source>
        <dbReference type="RuleBase" id="RU363038"/>
    </source>
</evidence>
<comment type="similarity">
    <text evidence="2 11 12">Belongs to the class-I aminoacyl-tRNA synthetase family.</text>
</comment>
<dbReference type="InterPro" id="IPR014729">
    <property type="entry name" value="Rossmann-like_a/b/a_fold"/>
</dbReference>
<dbReference type="CDD" id="cd07956">
    <property type="entry name" value="Anticodon_Ia_Arg"/>
    <property type="match status" value="1"/>
</dbReference>
<dbReference type="SMART" id="SM00836">
    <property type="entry name" value="DALR_1"/>
    <property type="match status" value="1"/>
</dbReference>
<dbReference type="InterPro" id="IPR001278">
    <property type="entry name" value="Arg-tRNA-ligase"/>
</dbReference>
<evidence type="ECO:0000256" key="1">
    <source>
        <dbReference type="ARBA" id="ARBA00004496"/>
    </source>
</evidence>
<evidence type="ECO:0000256" key="4">
    <source>
        <dbReference type="ARBA" id="ARBA00022490"/>
    </source>
</evidence>
<dbReference type="PRINTS" id="PR01038">
    <property type="entry name" value="TRNASYNTHARG"/>
</dbReference>
<proteinExistence type="inferred from homology"/>
<dbReference type="Pfam" id="PF03485">
    <property type="entry name" value="Arg_tRNA_synt_N"/>
    <property type="match status" value="1"/>
</dbReference>
<dbReference type="AlphaFoldDB" id="A0A0G0HQY0"/>
<evidence type="ECO:0000256" key="5">
    <source>
        <dbReference type="ARBA" id="ARBA00022598"/>
    </source>
</evidence>
<keyword evidence="4 11" id="KW-0963">Cytoplasm</keyword>
<evidence type="ECO:0000256" key="8">
    <source>
        <dbReference type="ARBA" id="ARBA00022917"/>
    </source>
</evidence>
<comment type="catalytic activity">
    <reaction evidence="10 11">
        <text>tRNA(Arg) + L-arginine + ATP = L-arginyl-tRNA(Arg) + AMP + diphosphate</text>
        <dbReference type="Rhea" id="RHEA:20301"/>
        <dbReference type="Rhea" id="RHEA-COMP:9658"/>
        <dbReference type="Rhea" id="RHEA-COMP:9673"/>
        <dbReference type="ChEBI" id="CHEBI:30616"/>
        <dbReference type="ChEBI" id="CHEBI:32682"/>
        <dbReference type="ChEBI" id="CHEBI:33019"/>
        <dbReference type="ChEBI" id="CHEBI:78442"/>
        <dbReference type="ChEBI" id="CHEBI:78513"/>
        <dbReference type="ChEBI" id="CHEBI:456215"/>
        <dbReference type="EC" id="6.1.1.19"/>
    </reaction>
</comment>
<dbReference type="EC" id="6.1.1.19" evidence="11"/>
<dbReference type="InterPro" id="IPR009080">
    <property type="entry name" value="tRNAsynth_Ia_anticodon-bd"/>
</dbReference>
<evidence type="ECO:0000256" key="7">
    <source>
        <dbReference type="ARBA" id="ARBA00022840"/>
    </source>
</evidence>
<keyword evidence="9 11" id="KW-0030">Aminoacyl-tRNA synthetase</keyword>
<evidence type="ECO:0000256" key="10">
    <source>
        <dbReference type="ARBA" id="ARBA00049339"/>
    </source>
</evidence>
<keyword evidence="5 11" id="KW-0436">Ligase</keyword>
<dbReference type="Proteomes" id="UP000034603">
    <property type="component" value="Unassembled WGS sequence"/>
</dbReference>
<dbReference type="PANTHER" id="PTHR11956:SF5">
    <property type="entry name" value="ARGININE--TRNA LIGASE, CYTOPLASMIC"/>
    <property type="match status" value="1"/>
</dbReference>
<dbReference type="InterPro" id="IPR036695">
    <property type="entry name" value="Arg-tRNA-synth_N_sf"/>
</dbReference>
<evidence type="ECO:0000256" key="9">
    <source>
        <dbReference type="ARBA" id="ARBA00023146"/>
    </source>
</evidence>
<comment type="subunit">
    <text evidence="3 11">Monomer.</text>
</comment>
<organism evidence="15 16">
    <name type="scientific">Candidatus Woesebacteria bacterium GW2011_GWA1_37_8</name>
    <dbReference type="NCBI Taxonomy" id="1618546"/>
    <lineage>
        <taxon>Bacteria</taxon>
        <taxon>Candidatus Woeseibacteriota</taxon>
    </lineage>
</organism>
<comment type="subcellular location">
    <subcellularLocation>
        <location evidence="1 11">Cytoplasm</location>
    </subcellularLocation>
</comment>
<keyword evidence="7 11" id="KW-0067">ATP-binding</keyword>
<dbReference type="NCBIfam" id="TIGR00456">
    <property type="entry name" value="argS"/>
    <property type="match status" value="1"/>
</dbReference>
<dbReference type="SUPFAM" id="SSF55190">
    <property type="entry name" value="Arginyl-tRNA synthetase (ArgRS), N-terminal 'additional' domain"/>
    <property type="match status" value="1"/>
</dbReference>
<feature type="short sequence motif" description="'HIGH' region" evidence="11">
    <location>
        <begin position="130"/>
        <end position="140"/>
    </location>
</feature>
<evidence type="ECO:0000256" key="2">
    <source>
        <dbReference type="ARBA" id="ARBA00005594"/>
    </source>
</evidence>
<comment type="caution">
    <text evidence="15">The sequence shown here is derived from an EMBL/GenBank/DDBJ whole genome shotgun (WGS) entry which is preliminary data.</text>
</comment>
<gene>
    <name evidence="11" type="primary">argS</name>
    <name evidence="15" type="ORF">US62_C0013G0016</name>
</gene>
<dbReference type="EMBL" id="LBTR01000013">
    <property type="protein sequence ID" value="KKQ45563.1"/>
    <property type="molecule type" value="Genomic_DNA"/>
</dbReference>
<evidence type="ECO:0000259" key="13">
    <source>
        <dbReference type="SMART" id="SM00836"/>
    </source>
</evidence>
<dbReference type="InterPro" id="IPR008909">
    <property type="entry name" value="DALR_anticod-bd"/>
</dbReference>
<dbReference type="Gene3D" id="1.10.730.10">
    <property type="entry name" value="Isoleucyl-tRNA Synthetase, Domain 1"/>
    <property type="match status" value="1"/>
</dbReference>
<keyword evidence="8 11" id="KW-0648">Protein biosynthesis</keyword>
<keyword evidence="6 11" id="KW-0547">Nucleotide-binding</keyword>
<dbReference type="GO" id="GO:0004814">
    <property type="term" value="F:arginine-tRNA ligase activity"/>
    <property type="evidence" value="ECO:0007669"/>
    <property type="project" value="UniProtKB-UniRule"/>
</dbReference>
<dbReference type="PANTHER" id="PTHR11956">
    <property type="entry name" value="ARGINYL-TRNA SYNTHETASE"/>
    <property type="match status" value="1"/>
</dbReference>
<dbReference type="FunFam" id="1.10.730.10:FF:000006">
    <property type="entry name" value="Arginyl-tRNA synthetase 2, mitochondrial"/>
    <property type="match status" value="1"/>
</dbReference>
<dbReference type="GO" id="GO:0005737">
    <property type="term" value="C:cytoplasm"/>
    <property type="evidence" value="ECO:0007669"/>
    <property type="project" value="UniProtKB-SubCell"/>
</dbReference>
<dbReference type="CDD" id="cd00671">
    <property type="entry name" value="ArgRS_core"/>
    <property type="match status" value="1"/>
</dbReference>
<evidence type="ECO:0000256" key="6">
    <source>
        <dbReference type="ARBA" id="ARBA00022741"/>
    </source>
</evidence>
<dbReference type="Pfam" id="PF05746">
    <property type="entry name" value="DALR_1"/>
    <property type="match status" value="1"/>
</dbReference>
<feature type="domain" description="Arginyl tRNA synthetase N-terminal" evidence="14">
    <location>
        <begin position="1"/>
        <end position="93"/>
    </location>
</feature>
<dbReference type="GO" id="GO:0005524">
    <property type="term" value="F:ATP binding"/>
    <property type="evidence" value="ECO:0007669"/>
    <property type="project" value="UniProtKB-UniRule"/>
</dbReference>
<dbReference type="FunFam" id="3.40.50.620:FF:000116">
    <property type="entry name" value="Arginine--tRNA ligase"/>
    <property type="match status" value="1"/>
</dbReference>
<name>A0A0G0HQY0_9BACT</name>
<dbReference type="SUPFAM" id="SSF47323">
    <property type="entry name" value="Anticodon-binding domain of a subclass of class I aminoacyl-tRNA synthetases"/>
    <property type="match status" value="1"/>
</dbReference>
<dbReference type="SUPFAM" id="SSF52374">
    <property type="entry name" value="Nucleotidylyl transferase"/>
    <property type="match status" value="1"/>
</dbReference>
<sequence>METRETITKVLVEITGVKDLKLDVPENSEFGDYSSNVAMTTFENAKTQIPNAKWGNPGQYAQELAEKLKNDDKLMAVVEKIEIAGLGFINFFLKKENLIQNLEKINTVPEKYGCSSIGTGKTVVIDYSAPNIAKRFSIGHLRSTIIGQALYNIYNFLGYKTIGDNHLGDWGTQFGKLLYMIKRESVPDFDIEKLERLYVAFHEEAAKNPEIENEARNWFKKLEEGDKEAREIWEKSKDISLSEFNRIYSRLGVEIDYAYGESFYEDKMKDLVAGFENGQLKGLEIGEDGAKIIDLREFGINVPLMFLKSDGTTTYATRDLATLDLRQKKWNPQIIIYEVGAEQTLHFSQVFAAGKKLGLVSDEVVLHHTKHGLYLGTDGKKFRTRSGSTVKLEEVLDEAVEKAKKIISKSETSRGFSKEEVNKLSEVVGIGAIKYFDLMHAPQSDIVFDWDKVVNMEGNSGPYLQYTFARTQSVIAKAKNTNHEIVKKIGEINSDELSVLRHLVHFPEVVAEAGEKYAPNLICNYLYELAKRYNSFYNSTKIIGGENEPFDLSLTSATGTVLKSGLSLLGIQAPDKM</sequence>
<dbReference type="GO" id="GO:0006420">
    <property type="term" value="P:arginyl-tRNA aminoacylation"/>
    <property type="evidence" value="ECO:0007669"/>
    <property type="project" value="UniProtKB-UniRule"/>
</dbReference>
<dbReference type="InterPro" id="IPR005148">
    <property type="entry name" value="Arg-tRNA-synth_N"/>
</dbReference>
<dbReference type="Gene3D" id="3.40.50.620">
    <property type="entry name" value="HUPs"/>
    <property type="match status" value="1"/>
</dbReference>
<dbReference type="HAMAP" id="MF_00123">
    <property type="entry name" value="Arg_tRNA_synth"/>
    <property type="match status" value="1"/>
</dbReference>
<evidence type="ECO:0000256" key="3">
    <source>
        <dbReference type="ARBA" id="ARBA00011245"/>
    </source>
</evidence>
<feature type="domain" description="DALR anticodon binding" evidence="13">
    <location>
        <begin position="464"/>
        <end position="577"/>
    </location>
</feature>
<evidence type="ECO:0000313" key="15">
    <source>
        <dbReference type="EMBL" id="KKQ45563.1"/>
    </source>
</evidence>
<dbReference type="SMART" id="SM01016">
    <property type="entry name" value="Arg_tRNA_synt_N"/>
    <property type="match status" value="1"/>
</dbReference>
<dbReference type="PATRIC" id="fig|1618546.3.peg.423"/>
<dbReference type="Gene3D" id="3.30.1360.70">
    <property type="entry name" value="Arginyl tRNA synthetase N-terminal domain"/>
    <property type="match status" value="1"/>
</dbReference>
<evidence type="ECO:0000256" key="11">
    <source>
        <dbReference type="HAMAP-Rule" id="MF_00123"/>
    </source>
</evidence>
<dbReference type="InterPro" id="IPR035684">
    <property type="entry name" value="ArgRS_core"/>
</dbReference>
<evidence type="ECO:0000313" key="16">
    <source>
        <dbReference type="Proteomes" id="UP000034603"/>
    </source>
</evidence>
<evidence type="ECO:0000259" key="14">
    <source>
        <dbReference type="SMART" id="SM01016"/>
    </source>
</evidence>
<reference evidence="15 16" key="1">
    <citation type="journal article" date="2015" name="Nature">
        <title>rRNA introns, odd ribosomes, and small enigmatic genomes across a large radiation of phyla.</title>
        <authorList>
            <person name="Brown C.T."/>
            <person name="Hug L.A."/>
            <person name="Thomas B.C."/>
            <person name="Sharon I."/>
            <person name="Castelle C.J."/>
            <person name="Singh A."/>
            <person name="Wilkins M.J."/>
            <person name="Williams K.H."/>
            <person name="Banfield J.F."/>
        </authorList>
    </citation>
    <scope>NUCLEOTIDE SEQUENCE [LARGE SCALE GENOMIC DNA]</scope>
</reference>
<protein>
    <recommendedName>
        <fullName evidence="11">Arginine--tRNA ligase</fullName>
        <ecNumber evidence="11">6.1.1.19</ecNumber>
    </recommendedName>
    <alternativeName>
        <fullName evidence="11">Arginyl-tRNA synthetase</fullName>
        <shortName evidence="11">ArgRS</shortName>
    </alternativeName>
</protein>